<evidence type="ECO:0000313" key="2">
    <source>
        <dbReference type="Proteomes" id="UP001152320"/>
    </source>
</evidence>
<proteinExistence type="predicted"/>
<evidence type="ECO:0000313" key="1">
    <source>
        <dbReference type="EMBL" id="KAJ8038114.1"/>
    </source>
</evidence>
<organism evidence="1 2">
    <name type="scientific">Holothuria leucospilota</name>
    <name type="common">Black long sea cucumber</name>
    <name type="synonym">Mertensiothuria leucospilota</name>
    <dbReference type="NCBI Taxonomy" id="206669"/>
    <lineage>
        <taxon>Eukaryota</taxon>
        <taxon>Metazoa</taxon>
        <taxon>Echinodermata</taxon>
        <taxon>Eleutherozoa</taxon>
        <taxon>Echinozoa</taxon>
        <taxon>Holothuroidea</taxon>
        <taxon>Aspidochirotacea</taxon>
        <taxon>Aspidochirotida</taxon>
        <taxon>Holothuriidae</taxon>
        <taxon>Holothuria</taxon>
    </lineage>
</organism>
<dbReference type="Proteomes" id="UP001152320">
    <property type="component" value="Chromosome 8"/>
</dbReference>
<accession>A0A9Q1H9M1</accession>
<name>A0A9Q1H9M1_HOLLE</name>
<keyword evidence="2" id="KW-1185">Reference proteome</keyword>
<protein>
    <submittedName>
        <fullName evidence="1">Uncharacterized protein</fullName>
    </submittedName>
</protein>
<gene>
    <name evidence="1" type="ORF">HOLleu_19099</name>
</gene>
<dbReference type="EMBL" id="JAIZAY010000008">
    <property type="protein sequence ID" value="KAJ8038114.1"/>
    <property type="molecule type" value="Genomic_DNA"/>
</dbReference>
<reference evidence="1" key="1">
    <citation type="submission" date="2021-10" db="EMBL/GenBank/DDBJ databases">
        <title>Tropical sea cucumber genome reveals ecological adaptation and Cuvierian tubules defense mechanism.</title>
        <authorList>
            <person name="Chen T."/>
        </authorList>
    </citation>
    <scope>NUCLEOTIDE SEQUENCE</scope>
    <source>
        <strain evidence="1">Nanhai2018</strain>
        <tissue evidence="1">Muscle</tissue>
    </source>
</reference>
<sequence>MAVVPRKLHLQLQLHLQVEKEEEDRAVVACALEQKTFGARVKTGHYLRFLATGNSYRSLAFRFRVAHNTIALFVPQEEGPAAHLYYRCCAEGCSAPGAEDVAAVVPTAAGVSESDSGPVEAGAGTTATVAFVVVGIAVASAPKVHTTATVEARTLAAAALVSGAYTLSPGHEPHPQTPYVLLGSSPSSLRTSCRKPACRLVDQSPTPASVGENNLVISKI</sequence>
<dbReference type="AlphaFoldDB" id="A0A9Q1H9M1"/>
<comment type="caution">
    <text evidence="1">The sequence shown here is derived from an EMBL/GenBank/DDBJ whole genome shotgun (WGS) entry which is preliminary data.</text>
</comment>